<keyword evidence="1" id="KW-0175">Coiled coil</keyword>
<dbReference type="RefSeq" id="WP_188662406.1">
    <property type="nucleotide sequence ID" value="NZ_BMHV01000006.1"/>
</dbReference>
<evidence type="ECO:0000256" key="1">
    <source>
        <dbReference type="SAM" id="Coils"/>
    </source>
</evidence>
<evidence type="ECO:0000313" key="3">
    <source>
        <dbReference type="Proteomes" id="UP000632498"/>
    </source>
</evidence>
<name>A0A917BTZ7_9PROT</name>
<dbReference type="EMBL" id="BMHV01000006">
    <property type="protein sequence ID" value="GGF58627.1"/>
    <property type="molecule type" value="Genomic_DNA"/>
</dbReference>
<gene>
    <name evidence="2" type="ORF">GCM10011332_10230</name>
</gene>
<keyword evidence="3" id="KW-1185">Reference proteome</keyword>
<proteinExistence type="predicted"/>
<feature type="coiled-coil region" evidence="1">
    <location>
        <begin position="43"/>
        <end position="134"/>
    </location>
</feature>
<accession>A0A917BTZ7</accession>
<dbReference type="Proteomes" id="UP000632498">
    <property type="component" value="Unassembled WGS sequence"/>
</dbReference>
<dbReference type="AlphaFoldDB" id="A0A917BTZ7"/>
<comment type="caution">
    <text evidence="2">The sequence shown here is derived from an EMBL/GenBank/DDBJ whole genome shotgun (WGS) entry which is preliminary data.</text>
</comment>
<protein>
    <submittedName>
        <fullName evidence="2">Uncharacterized protein</fullName>
    </submittedName>
</protein>
<reference evidence="2" key="1">
    <citation type="journal article" date="2014" name="Int. J. Syst. Evol. Microbiol.">
        <title>Complete genome sequence of Corynebacterium casei LMG S-19264T (=DSM 44701T), isolated from a smear-ripened cheese.</title>
        <authorList>
            <consortium name="US DOE Joint Genome Institute (JGI-PGF)"/>
            <person name="Walter F."/>
            <person name="Albersmeier A."/>
            <person name="Kalinowski J."/>
            <person name="Ruckert C."/>
        </authorList>
    </citation>
    <scope>NUCLEOTIDE SEQUENCE</scope>
    <source>
        <strain evidence="2">CGMCC 1.15254</strain>
    </source>
</reference>
<organism evidence="2 3">
    <name type="scientific">Terasakiella brassicae</name>
    <dbReference type="NCBI Taxonomy" id="1634917"/>
    <lineage>
        <taxon>Bacteria</taxon>
        <taxon>Pseudomonadati</taxon>
        <taxon>Pseudomonadota</taxon>
        <taxon>Alphaproteobacteria</taxon>
        <taxon>Rhodospirillales</taxon>
        <taxon>Terasakiellaceae</taxon>
        <taxon>Terasakiella</taxon>
    </lineage>
</organism>
<reference evidence="2" key="2">
    <citation type="submission" date="2020-09" db="EMBL/GenBank/DDBJ databases">
        <authorList>
            <person name="Sun Q."/>
            <person name="Zhou Y."/>
        </authorList>
    </citation>
    <scope>NUCLEOTIDE SEQUENCE</scope>
    <source>
        <strain evidence="2">CGMCC 1.15254</strain>
    </source>
</reference>
<sequence>MAQAQQILAETAHTQNITPLRRSPLTPGLASAAKRFGIRPDAVKRHEQYLKERELEMNKLRLQRDTTKARYKALKGTVDELVERIHDVAREPNQAQAGDIQNIRTLLKQAYLAMERQQVELKGIRARTQRMERAAMKADDVHKEVDVMRGEISGYQKALYAVRKDMADLMEIVEGEGGLKDLASQVRVVRTDLENTRQRTSDLERGAQEQSARTLKLEQDMQTLRALVESNMTETAGVAGALLNLREEVNSLRLKMGRYIIDQIKVFRK</sequence>
<evidence type="ECO:0000313" key="2">
    <source>
        <dbReference type="EMBL" id="GGF58627.1"/>
    </source>
</evidence>